<evidence type="ECO:0000313" key="2">
    <source>
        <dbReference type="EMBL" id="GGH05038.1"/>
    </source>
</evidence>
<dbReference type="Gene3D" id="3.40.50.300">
    <property type="entry name" value="P-loop containing nucleotide triphosphate hydrolases"/>
    <property type="match status" value="1"/>
</dbReference>
<dbReference type="RefSeq" id="WP_188452628.1">
    <property type="nucleotide sequence ID" value="NZ_BMFS01000010.1"/>
</dbReference>
<dbReference type="InterPro" id="IPR027417">
    <property type="entry name" value="P-loop_NTPase"/>
</dbReference>
<dbReference type="EMBL" id="BMFS01000010">
    <property type="protein sequence ID" value="GGH05038.1"/>
    <property type="molecule type" value="Genomic_DNA"/>
</dbReference>
<dbReference type="Pfam" id="PF11130">
    <property type="entry name" value="TraC_F_IV"/>
    <property type="match status" value="1"/>
</dbReference>
<reference evidence="3" key="1">
    <citation type="journal article" date="2019" name="Int. J. Syst. Evol. Microbiol.">
        <title>The Global Catalogue of Microorganisms (GCM) 10K type strain sequencing project: providing services to taxonomists for standard genome sequencing and annotation.</title>
        <authorList>
            <consortium name="The Broad Institute Genomics Platform"/>
            <consortium name="The Broad Institute Genome Sequencing Center for Infectious Disease"/>
            <person name="Wu L."/>
            <person name="Ma J."/>
        </authorList>
    </citation>
    <scope>NUCLEOTIDE SEQUENCE [LARGE SCALE GENOMIC DNA]</scope>
    <source>
        <strain evidence="3">CGMCC 1.12766</strain>
    </source>
</reference>
<dbReference type="Pfam" id="PF19044">
    <property type="entry name" value="P-loop_TraG"/>
    <property type="match status" value="2"/>
</dbReference>
<feature type="domain" description="TraG P-loop" evidence="1">
    <location>
        <begin position="642"/>
        <end position="769"/>
    </location>
</feature>
<dbReference type="InterPro" id="IPR025955">
    <property type="entry name" value="TraC/Conjuga_ATPase"/>
</dbReference>
<dbReference type="CDD" id="cd01127">
    <property type="entry name" value="TrwB_TraG_TraD_VirD4"/>
    <property type="match status" value="1"/>
</dbReference>
<dbReference type="SUPFAM" id="SSF52540">
    <property type="entry name" value="P-loop containing nucleoside triphosphate hydrolases"/>
    <property type="match status" value="1"/>
</dbReference>
<proteinExistence type="predicted"/>
<evidence type="ECO:0000313" key="3">
    <source>
        <dbReference type="Proteomes" id="UP000648722"/>
    </source>
</evidence>
<gene>
    <name evidence="2" type="primary">traC</name>
    <name evidence="2" type="ORF">GCM10007420_21850</name>
</gene>
<dbReference type="InterPro" id="IPR043964">
    <property type="entry name" value="P-loop_TraG"/>
</dbReference>
<dbReference type="InterPro" id="IPR053155">
    <property type="entry name" value="F-pilin_assembly_TraC"/>
</dbReference>
<dbReference type="Proteomes" id="UP000648722">
    <property type="component" value="Unassembled WGS sequence"/>
</dbReference>
<organism evidence="2 3">
    <name type="scientific">Glycocaulis albus</name>
    <dbReference type="NCBI Taxonomy" id="1382801"/>
    <lineage>
        <taxon>Bacteria</taxon>
        <taxon>Pseudomonadati</taxon>
        <taxon>Pseudomonadota</taxon>
        <taxon>Alphaproteobacteria</taxon>
        <taxon>Maricaulales</taxon>
        <taxon>Maricaulaceae</taxon>
        <taxon>Glycocaulis</taxon>
    </lineage>
</organism>
<dbReference type="PANTHER" id="PTHR38467">
    <property type="match status" value="1"/>
</dbReference>
<feature type="domain" description="TraG P-loop" evidence="1">
    <location>
        <begin position="490"/>
        <end position="567"/>
    </location>
</feature>
<evidence type="ECO:0000259" key="1">
    <source>
        <dbReference type="Pfam" id="PF19044"/>
    </source>
</evidence>
<protein>
    <submittedName>
        <fullName evidence="2">Conjugal transfer protein TraC</fullName>
    </submittedName>
</protein>
<accession>A0ABQ1XW98</accession>
<comment type="caution">
    <text evidence="2">The sequence shown here is derived from an EMBL/GenBank/DDBJ whole genome shotgun (WGS) entry which is preliminary data.</text>
</comment>
<dbReference type="PANTHER" id="PTHR38467:SF1">
    <property type="entry name" value="CONJUGATIVE TRANSFER: ASSEMBLY"/>
    <property type="match status" value="1"/>
</dbReference>
<name>A0ABQ1XW98_9PROT</name>
<keyword evidence="3" id="KW-1185">Reference proteome</keyword>
<sequence>MLGAAFDRLDAVLDRIGAGPALDAASEYLLGERIPSDRARYHARASSIAGYLPYRTYDEENRMFENLHSFGWVLEVWPLTGGDTQTESIIQGVLEEAMPDEVHVQISAYSSPYVGTILEKWAAPRVKRGGVMETIGRQRADYFKDMIWKSGSRSGPYHARDFRVFVSASMPKTNATRAIASLIELRERVQKSFDTLGHPAESLNASGVISLVSGWLNMGRDTCNPEVEYDPQSWVCDQMVRSDSSIEVFKPRLELENTGYGVHSYLKGTLRARQLMQSRNEVRTFSVSRLPHESSQSVIASLLGDWSQDTMRLSGSVWKTLQITYLSREKSQSKAGLSAAKAGRQFSSPVAKFFPAVLEKAREWQAANTEVQDGARLVRFCYQIMVQCPLGAGEEAERNLRNLYRTRGWDLERNDSAHLISMLTQLPMGYGDNFSADLENMRLLRTGLTRHMPALAPLQGQPKSFGHPHMMLMTRLGQPLFWSQFQNEGEGNHNVAVTGESGSGKSVFMQSLCADGLAAGYHAIVVDDGRSFETMCHLLGGEHVVFRADKAICVNPFSLVSEKALTSHDDRLQALDSIVQVIELMAFGETGASRDELGVIDEAVGTVWEKKGRKGSVEDVRQYLLKMKTPTADLIAQGMSPYGVGRYKEFFNGQASLTTHNPFTVYELSDLESMKELRGVIILCLLFQVDQRMKIGGRGQRKMVFIDEAWQMLGGGPAARFIEGFARRARKEGGSLVTGTQSVNDYYANDGSRAAFENSAWRILLRISEEEAEGLRSSKRLSMDDATLGTIKTLKMSRGEFSEMLITGPGTKLVARLTLDPFTAKAFSSSPADYARIRAGVEAGRDLAEIVAELAMKG</sequence>
<dbReference type="Gene3D" id="1.10.8.730">
    <property type="match status" value="1"/>
</dbReference>